<feature type="transmembrane region" description="Helical" evidence="1">
    <location>
        <begin position="84"/>
        <end position="110"/>
    </location>
</feature>
<feature type="transmembrane region" description="Helical" evidence="1">
    <location>
        <begin position="59"/>
        <end position="78"/>
    </location>
</feature>
<keyword evidence="1" id="KW-0472">Membrane</keyword>
<dbReference type="EMBL" id="CP058601">
    <property type="protein sequence ID" value="QLG51287.1"/>
    <property type="molecule type" value="Genomic_DNA"/>
</dbReference>
<evidence type="ECO:0000313" key="3">
    <source>
        <dbReference type="Proteomes" id="UP000509241"/>
    </source>
</evidence>
<keyword evidence="1" id="KW-0812">Transmembrane</keyword>
<feature type="transmembrane region" description="Helical" evidence="1">
    <location>
        <begin position="122"/>
        <end position="140"/>
    </location>
</feature>
<name>A0A7D5GKI2_9EURY</name>
<evidence type="ECO:0000256" key="1">
    <source>
        <dbReference type="SAM" id="Phobius"/>
    </source>
</evidence>
<proteinExistence type="predicted"/>
<dbReference type="AlphaFoldDB" id="A0A7D5GKI2"/>
<reference evidence="2 3" key="1">
    <citation type="submission" date="2020-07" db="EMBL/GenBank/DDBJ databases">
        <authorList>
            <person name="Cui H."/>
        </authorList>
    </citation>
    <scope>NUCLEOTIDE SEQUENCE [LARGE SCALE GENOMIC DNA]</scope>
    <source>
        <strain evidence="2 3">YPL8</strain>
    </source>
</reference>
<accession>A0A7D5GKI2</accession>
<protein>
    <submittedName>
        <fullName evidence="2">Uncharacterized protein</fullName>
    </submittedName>
</protein>
<dbReference type="KEGG" id="haly:HYG82_19265"/>
<dbReference type="OrthoDB" id="206202at2157"/>
<organism evidence="2 3">
    <name type="scientific">Natrinema halophilum</name>
    <dbReference type="NCBI Taxonomy" id="1699371"/>
    <lineage>
        <taxon>Archaea</taxon>
        <taxon>Methanobacteriati</taxon>
        <taxon>Methanobacteriota</taxon>
        <taxon>Stenosarchaea group</taxon>
        <taxon>Halobacteria</taxon>
        <taxon>Halobacteriales</taxon>
        <taxon>Natrialbaceae</taxon>
        <taxon>Natrinema</taxon>
    </lineage>
</organism>
<keyword evidence="1" id="KW-1133">Transmembrane helix</keyword>
<dbReference type="Proteomes" id="UP000509241">
    <property type="component" value="Chromosome"/>
</dbReference>
<evidence type="ECO:0000313" key="2">
    <source>
        <dbReference type="EMBL" id="QLG51287.1"/>
    </source>
</evidence>
<feature type="transmembrane region" description="Helical" evidence="1">
    <location>
        <begin position="20"/>
        <end position="38"/>
    </location>
</feature>
<sequence>MGGHGGSLEAYRSLEPHLRAGVQFAGTLFVAVVVLGLLQSDATRAVAKSRRSPVISFSIGLPSLLVVAGLASTGILIVDTSVGSFFAIPLVIFGVTVLPPVTAIGFTAIGQTLTSRFRVDRLWAGVFVGAFLSGLAGLAFPTAVVFTGLAGALGIGASVRVLFDGVGAARPDDRTIPPANKI</sequence>
<keyword evidence="3" id="KW-1185">Reference proteome</keyword>
<gene>
    <name evidence="2" type="ORF">HYG82_19265</name>
</gene>